<dbReference type="NCBIfam" id="NF033581">
    <property type="entry name" value="transpos_IS5_4"/>
    <property type="match status" value="1"/>
</dbReference>
<dbReference type="GO" id="GO:0006313">
    <property type="term" value="P:DNA transposition"/>
    <property type="evidence" value="ECO:0007669"/>
    <property type="project" value="InterPro"/>
</dbReference>
<evidence type="ECO:0000256" key="1">
    <source>
        <dbReference type="ARBA" id="ARBA00010075"/>
    </source>
</evidence>
<accession>A0A143PJW0</accession>
<keyword evidence="3" id="KW-0238">DNA-binding</keyword>
<keyword evidence="9" id="KW-1185">Reference proteome</keyword>
<reference evidence="8 9" key="1">
    <citation type="journal article" date="2016" name="Genome Announc.">
        <title>First Complete Genome Sequence of a Subdivision 6 Acidobacterium Strain.</title>
        <authorList>
            <person name="Huang S."/>
            <person name="Vieira S."/>
            <person name="Bunk B."/>
            <person name="Riedel T."/>
            <person name="Sproer C."/>
            <person name="Overmann J."/>
        </authorList>
    </citation>
    <scope>NUCLEOTIDE SEQUENCE [LARGE SCALE GENOMIC DNA]</scope>
    <source>
        <strain evidence="9">DSM 100886 HEG_-6_39</strain>
    </source>
</reference>
<dbReference type="Pfam" id="PF13751">
    <property type="entry name" value="DDE_Tnp_1_6"/>
    <property type="match status" value="1"/>
</dbReference>
<sequence>MTSMRGDDRQPTSMFSYVSAEDRVPADHPLRPIRVLVDEILRDMSRDFDGLYARVGRPSIPPERLLRAQLLQLFYSIRSERLLMEQLDYNILFRWFVGLEMDEPIWVPTVFTKNRDRLLNQEVARQFLQRVVDRASAWMSDEHFTVDGTLIEAWASQKSFQPKAGPPEGDGRNFHGQTRTNDTHASKTDPDARLYRKSFQSEARLAYLGHVLMENRHGLIVDGMATTADGHAERDAALLMLQKHARPSRPRTLGADKLFDTRDFVDVTRQLGYTPHVSQNVKRTGGSAIDRRTTRHAGYSISQACRPRIERVFGWLKPLAGLRKVKLRGLDKVDSLFVFACAAFNLRRLPRLLAMAATPA</sequence>
<feature type="compositionally biased region" description="Basic and acidic residues" evidence="5">
    <location>
        <begin position="181"/>
        <end position="190"/>
    </location>
</feature>
<feature type="domain" description="Transposase InsH N-terminal" evidence="6">
    <location>
        <begin position="19"/>
        <end position="117"/>
    </location>
</feature>
<dbReference type="PANTHER" id="PTHR35604:SF2">
    <property type="entry name" value="TRANSPOSASE INSH FOR INSERTION SEQUENCE ELEMENT IS5A-RELATED"/>
    <property type="match status" value="1"/>
</dbReference>
<dbReference type="Pfam" id="PF05598">
    <property type="entry name" value="DUF772"/>
    <property type="match status" value="1"/>
</dbReference>
<protein>
    <submittedName>
        <fullName evidence="8">Transposase DDE domain protein</fullName>
    </submittedName>
</protein>
<evidence type="ECO:0000256" key="5">
    <source>
        <dbReference type="SAM" id="MobiDB-lite"/>
    </source>
</evidence>
<feature type="domain" description="Transposase DDE" evidence="7">
    <location>
        <begin position="289"/>
        <end position="349"/>
    </location>
</feature>
<dbReference type="AlphaFoldDB" id="A0A143PJW0"/>
<dbReference type="PATRIC" id="fig|1813736.3.peg.1814"/>
<dbReference type="GO" id="GO:0004803">
    <property type="term" value="F:transposase activity"/>
    <property type="evidence" value="ECO:0007669"/>
    <property type="project" value="InterPro"/>
</dbReference>
<keyword evidence="4" id="KW-0233">DNA recombination</keyword>
<feature type="region of interest" description="Disordered" evidence="5">
    <location>
        <begin position="160"/>
        <end position="190"/>
    </location>
</feature>
<evidence type="ECO:0000256" key="2">
    <source>
        <dbReference type="ARBA" id="ARBA00022578"/>
    </source>
</evidence>
<evidence type="ECO:0000259" key="6">
    <source>
        <dbReference type="Pfam" id="PF05598"/>
    </source>
</evidence>
<evidence type="ECO:0000313" key="9">
    <source>
        <dbReference type="Proteomes" id="UP000076079"/>
    </source>
</evidence>
<evidence type="ECO:0000313" key="8">
    <source>
        <dbReference type="EMBL" id="AMY08533.1"/>
    </source>
</evidence>
<dbReference type="InterPro" id="IPR008490">
    <property type="entry name" value="Transposase_InsH_N"/>
</dbReference>
<keyword evidence="2" id="KW-0815">Transposition</keyword>
<dbReference type="KEGG" id="abac:LuPra_01734"/>
<dbReference type="InterPro" id="IPR047959">
    <property type="entry name" value="Transpos_IS5"/>
</dbReference>
<evidence type="ECO:0000259" key="7">
    <source>
        <dbReference type="Pfam" id="PF13751"/>
    </source>
</evidence>
<dbReference type="GO" id="GO:0003677">
    <property type="term" value="F:DNA binding"/>
    <property type="evidence" value="ECO:0007669"/>
    <property type="project" value="UniProtKB-KW"/>
</dbReference>
<dbReference type="InterPro" id="IPR025668">
    <property type="entry name" value="Tnp_DDE_dom"/>
</dbReference>
<evidence type="ECO:0000256" key="3">
    <source>
        <dbReference type="ARBA" id="ARBA00023125"/>
    </source>
</evidence>
<dbReference type="Proteomes" id="UP000076079">
    <property type="component" value="Chromosome"/>
</dbReference>
<proteinExistence type="inferred from homology"/>
<dbReference type="EMBL" id="CP015136">
    <property type="protein sequence ID" value="AMY08533.1"/>
    <property type="molecule type" value="Genomic_DNA"/>
</dbReference>
<dbReference type="STRING" id="1855912.LuPra_01734"/>
<organism evidence="8 9">
    <name type="scientific">Luteitalea pratensis</name>
    <dbReference type="NCBI Taxonomy" id="1855912"/>
    <lineage>
        <taxon>Bacteria</taxon>
        <taxon>Pseudomonadati</taxon>
        <taxon>Acidobacteriota</taxon>
        <taxon>Vicinamibacteria</taxon>
        <taxon>Vicinamibacterales</taxon>
        <taxon>Vicinamibacteraceae</taxon>
        <taxon>Luteitalea</taxon>
    </lineage>
</organism>
<gene>
    <name evidence="8" type="ORF">LuPra_01734</name>
</gene>
<name>A0A143PJW0_LUTPR</name>
<evidence type="ECO:0000256" key="4">
    <source>
        <dbReference type="ARBA" id="ARBA00023172"/>
    </source>
</evidence>
<dbReference type="PANTHER" id="PTHR35604">
    <property type="entry name" value="TRANSPOSASE INSH FOR INSERTION SEQUENCE ELEMENT IS5A-RELATED"/>
    <property type="match status" value="1"/>
</dbReference>
<reference evidence="9" key="2">
    <citation type="submission" date="2016-04" db="EMBL/GenBank/DDBJ databases">
        <title>First Complete Genome Sequence of a Subdivision 6 Acidobacterium.</title>
        <authorList>
            <person name="Huang S."/>
            <person name="Vieira S."/>
            <person name="Bunk B."/>
            <person name="Riedel T."/>
            <person name="Sproeer C."/>
            <person name="Overmann J."/>
        </authorList>
    </citation>
    <scope>NUCLEOTIDE SEQUENCE [LARGE SCALE GENOMIC DNA]</scope>
    <source>
        <strain evidence="9">DSM 100886 HEG_-6_39</strain>
    </source>
</reference>
<comment type="similarity">
    <text evidence="1">Belongs to the transposase 11 family.</text>
</comment>